<accession>A0ABN0QE91</accession>
<evidence type="ECO:0000313" key="2">
    <source>
        <dbReference type="Proteomes" id="UP000018234"/>
    </source>
</evidence>
<gene>
    <name evidence="1" type="ORF">FSS13T_23650</name>
</gene>
<comment type="caution">
    <text evidence="1">The sequence shown here is derived from an EMBL/GenBank/DDBJ whole genome shotgun (WGS) entry which is preliminary data.</text>
</comment>
<dbReference type="EMBL" id="AVFO01000042">
    <property type="protein sequence ID" value="ESU23633.1"/>
    <property type="molecule type" value="Genomic_DNA"/>
</dbReference>
<sequence length="371" mass="43351">MEKKKIAFIEMETHSALLEQWYLLLKEMTAVDFRFFVHDKVNAKLSSIPEDKITVVKTVSEMNCNDFDVIVVNTLHRNFEQYSKVFQQKPTLCLVHNLNFSLFFKSINRHNFWADKEQCIYYLKLYLLEKVGQKRKTILQATRFGVLSQSLLDEVKSKGSFAEKTELVSMNYCHSHSFPISEVIDIVMPGNVSNKRKDVAMLLSVLPKLKPKSRLHFTFLGKPENDSVLQQLEHLKHVCDANVTITHYYRFIPWEEYSEVIAKAHLLLCPVKSQTSFYWVDEFYGKTKVSGSEADCIYNGKIGLFPTSYPKMDWHNLYYESERGLTSVLNTLSKEQLENEYQKLQPYLEKYTFEKVKNQLEQQLIALTASK</sequence>
<reference evidence="1 2" key="1">
    <citation type="submission" date="2013-08" db="EMBL/GenBank/DDBJ databases">
        <title>Flavobacterium saliperosum type strain genome sequencing.</title>
        <authorList>
            <person name="Lee K."/>
            <person name="Yi H."/>
            <person name="Park S."/>
            <person name="Chun J."/>
        </authorList>
    </citation>
    <scope>NUCLEOTIDE SEQUENCE [LARGE SCALE GENOMIC DNA]</scope>
    <source>
        <strain evidence="1 2">S13</strain>
    </source>
</reference>
<dbReference type="Proteomes" id="UP000018234">
    <property type="component" value="Unassembled WGS sequence"/>
</dbReference>
<name>A0ABN0QE91_9FLAO</name>
<organism evidence="1 2">
    <name type="scientific">Flavobacterium saliperosum S13</name>
    <dbReference type="NCBI Taxonomy" id="1341155"/>
    <lineage>
        <taxon>Bacteria</taxon>
        <taxon>Pseudomonadati</taxon>
        <taxon>Bacteroidota</taxon>
        <taxon>Flavobacteriia</taxon>
        <taxon>Flavobacteriales</taxon>
        <taxon>Flavobacteriaceae</taxon>
        <taxon>Flavobacterium</taxon>
    </lineage>
</organism>
<dbReference type="SUPFAM" id="SSF53756">
    <property type="entry name" value="UDP-Glycosyltransferase/glycogen phosphorylase"/>
    <property type="match status" value="1"/>
</dbReference>
<keyword evidence="2" id="KW-1185">Reference proteome</keyword>
<protein>
    <submittedName>
        <fullName evidence="1">Uncharacterized protein</fullName>
    </submittedName>
</protein>
<evidence type="ECO:0000313" key="1">
    <source>
        <dbReference type="EMBL" id="ESU23633.1"/>
    </source>
</evidence>
<dbReference type="Gene3D" id="3.40.50.2000">
    <property type="entry name" value="Glycogen Phosphorylase B"/>
    <property type="match status" value="1"/>
</dbReference>
<proteinExistence type="predicted"/>
<dbReference type="RefSeq" id="WP_023577348.1">
    <property type="nucleotide sequence ID" value="NZ_AVFO01000042.1"/>
</dbReference>